<dbReference type="AlphaFoldDB" id="A0A0F9KX90"/>
<name>A0A0F9KX90_9ZZZZ</name>
<evidence type="ECO:0000313" key="9">
    <source>
        <dbReference type="EMBL" id="KKM19995.1"/>
    </source>
</evidence>
<accession>A0A0F9KX90</accession>
<keyword evidence="7" id="KW-0472">Membrane</keyword>
<dbReference type="InterPro" id="IPR048631">
    <property type="entry name" value="SecD_1st"/>
</dbReference>
<evidence type="ECO:0000256" key="4">
    <source>
        <dbReference type="ARBA" id="ARBA00022927"/>
    </source>
</evidence>
<keyword evidence="1" id="KW-0813">Transport</keyword>
<comment type="caution">
    <text evidence="9">The sequence shown here is derived from an EMBL/GenBank/DDBJ whole genome shotgun (WGS) entry which is preliminary data.</text>
</comment>
<evidence type="ECO:0000256" key="3">
    <source>
        <dbReference type="ARBA" id="ARBA00022692"/>
    </source>
</evidence>
<organism evidence="9">
    <name type="scientific">marine sediment metagenome</name>
    <dbReference type="NCBI Taxonomy" id="412755"/>
    <lineage>
        <taxon>unclassified sequences</taxon>
        <taxon>metagenomes</taxon>
        <taxon>ecological metagenomes</taxon>
    </lineage>
</organism>
<evidence type="ECO:0000256" key="6">
    <source>
        <dbReference type="ARBA" id="ARBA00023010"/>
    </source>
</evidence>
<dbReference type="Gene3D" id="3.30.70.3220">
    <property type="match status" value="1"/>
</dbReference>
<keyword evidence="3" id="KW-0812">Transmembrane</keyword>
<gene>
    <name evidence="9" type="ORF">LCGC14_1650040</name>
</gene>
<feature type="non-terminal residue" evidence="9">
    <location>
        <position position="416"/>
    </location>
</feature>
<dbReference type="InterPro" id="IPR022813">
    <property type="entry name" value="SecD/SecF_arch_bac"/>
</dbReference>
<protein>
    <recommendedName>
        <fullName evidence="8">Protein translocase subunit SecDF P1 domain-containing protein</fullName>
    </recommendedName>
</protein>
<dbReference type="Pfam" id="PF21760">
    <property type="entry name" value="SecD_1st"/>
    <property type="match status" value="1"/>
</dbReference>
<dbReference type="PANTHER" id="PTHR30081:SF8">
    <property type="entry name" value="PROTEIN TRANSLOCASE SUBUNIT SECF"/>
    <property type="match status" value="1"/>
</dbReference>
<evidence type="ECO:0000256" key="5">
    <source>
        <dbReference type="ARBA" id="ARBA00022989"/>
    </source>
</evidence>
<dbReference type="GO" id="GO:0015031">
    <property type="term" value="P:protein transport"/>
    <property type="evidence" value="ECO:0007669"/>
    <property type="project" value="UniProtKB-KW"/>
</dbReference>
<proteinExistence type="predicted"/>
<keyword evidence="4" id="KW-0653">Protein transport</keyword>
<feature type="domain" description="Protein translocase subunit SecDF P1" evidence="8">
    <location>
        <begin position="192"/>
        <end position="246"/>
    </location>
</feature>
<evidence type="ECO:0000256" key="7">
    <source>
        <dbReference type="ARBA" id="ARBA00023136"/>
    </source>
</evidence>
<sequence length="416" mass="46314">MQNKGLIKLFALLFGLVSIYQLSYTFIGNKFESDAEAYAINNVSESEEDYVSKRQELETRYLDSIGDQTVFGFTNYNEAKKKELNKGLDLKGGINVTLQISVKDILKGLANGSKNPIFNKALANADAASKNSDDTYVELFFQAWDDISGDTKLASPDIFANKSLSDEVNFQMGDEEVKPIIRRKIDESVVSAFEVLRERIDGFGVTQPNIQREGNSGRILVELPGARDIARAQDLLSSTAELEFWETYQPTNQDLQAFFFQANEKLKSMVDTSAETKEEQPAKQESELDSLLSDVSQDSLDVAVGNNPLFEKFQLGQTGSYAVGIAAVQDTAEIGVMIRKKEIRRLLPANLQFVKFLWERPSEGSEVAALFALKSNREGLPRMGGDVVSDARDQFQNGKPVVSMSMNTRGAKEWEK</sequence>
<dbReference type="GO" id="GO:0005886">
    <property type="term" value="C:plasma membrane"/>
    <property type="evidence" value="ECO:0007669"/>
    <property type="project" value="TreeGrafter"/>
</dbReference>
<dbReference type="PANTHER" id="PTHR30081">
    <property type="entry name" value="PROTEIN-EXPORT MEMBRANE PROTEIN SEC"/>
    <property type="match status" value="1"/>
</dbReference>
<evidence type="ECO:0000256" key="1">
    <source>
        <dbReference type="ARBA" id="ARBA00022448"/>
    </source>
</evidence>
<evidence type="ECO:0000259" key="8">
    <source>
        <dbReference type="Pfam" id="PF21760"/>
    </source>
</evidence>
<keyword evidence="6" id="KW-0811">Translocation</keyword>
<keyword evidence="2" id="KW-1003">Cell membrane</keyword>
<reference evidence="9" key="1">
    <citation type="journal article" date="2015" name="Nature">
        <title>Complex archaea that bridge the gap between prokaryotes and eukaryotes.</title>
        <authorList>
            <person name="Spang A."/>
            <person name="Saw J.H."/>
            <person name="Jorgensen S.L."/>
            <person name="Zaremba-Niedzwiedzka K."/>
            <person name="Martijn J."/>
            <person name="Lind A.E."/>
            <person name="van Eijk R."/>
            <person name="Schleper C."/>
            <person name="Guy L."/>
            <person name="Ettema T.J."/>
        </authorList>
    </citation>
    <scope>NUCLEOTIDE SEQUENCE</scope>
</reference>
<keyword evidence="5" id="KW-1133">Transmembrane helix</keyword>
<evidence type="ECO:0000256" key="2">
    <source>
        <dbReference type="ARBA" id="ARBA00022475"/>
    </source>
</evidence>
<dbReference type="EMBL" id="LAZR01013862">
    <property type="protein sequence ID" value="KKM19995.1"/>
    <property type="molecule type" value="Genomic_DNA"/>
</dbReference>